<feature type="domain" description="SCP" evidence="1">
    <location>
        <begin position="30"/>
        <end position="153"/>
    </location>
</feature>
<dbReference type="Pfam" id="PF00188">
    <property type="entry name" value="CAP"/>
    <property type="match status" value="1"/>
</dbReference>
<protein>
    <recommendedName>
        <fullName evidence="1">SCP domain-containing protein</fullName>
    </recommendedName>
</protein>
<dbReference type="Proteomes" id="UP000064967">
    <property type="component" value="Chromosome"/>
</dbReference>
<proteinExistence type="predicted"/>
<name>A0A0K1Q8Z4_9BACT</name>
<evidence type="ECO:0000259" key="1">
    <source>
        <dbReference type="Pfam" id="PF00188"/>
    </source>
</evidence>
<dbReference type="PANTHER" id="PTHR31157:SF1">
    <property type="entry name" value="SCP DOMAIN-CONTAINING PROTEIN"/>
    <property type="match status" value="1"/>
</dbReference>
<sequence length="294" mass="31981">MTPPATKKPAAPFVRQTKPLTIPEARRYMLALINRDRASQGLAPVELDEGAATTAGQAHAEDMVRLGYLGHWGSDGSVPEQRYTDAGGADMVLENALCFTDEKKRTLDGQPRIDPAQIEKAESQFFDEVPPNDGHRRNILRPSHTHVGIGVAQPLATATELAVPCFTHEFVDAYGTYGSLPKRAKVGATVHVSGTLAANAEPTGVGVARAALPKPLEASELNKRRSYPVPKPFQVYWRPGFVTPIPVRIDGRNFSIDVPLTDRAQPGLYEISIWARLNGAKEDSMVSVRTIVVE</sequence>
<organism evidence="2 3">
    <name type="scientific">Labilithrix luteola</name>
    <dbReference type="NCBI Taxonomy" id="1391654"/>
    <lineage>
        <taxon>Bacteria</taxon>
        <taxon>Pseudomonadati</taxon>
        <taxon>Myxococcota</taxon>
        <taxon>Polyangia</taxon>
        <taxon>Polyangiales</taxon>
        <taxon>Labilitrichaceae</taxon>
        <taxon>Labilithrix</taxon>
    </lineage>
</organism>
<gene>
    <name evidence="2" type="ORF">AKJ09_08815</name>
</gene>
<dbReference type="KEGG" id="llu:AKJ09_08815"/>
<evidence type="ECO:0000313" key="2">
    <source>
        <dbReference type="EMBL" id="AKV02152.1"/>
    </source>
</evidence>
<dbReference type="InterPro" id="IPR035940">
    <property type="entry name" value="CAP_sf"/>
</dbReference>
<dbReference type="STRING" id="1391654.AKJ09_08815"/>
<dbReference type="SUPFAM" id="SSF55797">
    <property type="entry name" value="PR-1-like"/>
    <property type="match status" value="1"/>
</dbReference>
<reference evidence="2 3" key="1">
    <citation type="submission" date="2015-08" db="EMBL/GenBank/DDBJ databases">
        <authorList>
            <person name="Babu N.S."/>
            <person name="Beckwith C.J."/>
            <person name="Beseler K.G."/>
            <person name="Brison A."/>
            <person name="Carone J.V."/>
            <person name="Caskin T.P."/>
            <person name="Diamond M."/>
            <person name="Durham M.E."/>
            <person name="Foxe J.M."/>
            <person name="Go M."/>
            <person name="Henderson B.A."/>
            <person name="Jones I.B."/>
            <person name="McGettigan J.A."/>
            <person name="Micheletti S.J."/>
            <person name="Nasrallah M.E."/>
            <person name="Ortiz D."/>
            <person name="Piller C.R."/>
            <person name="Privatt S.R."/>
            <person name="Schneider S.L."/>
            <person name="Sharp S."/>
            <person name="Smith T.C."/>
            <person name="Stanton J.D."/>
            <person name="Ullery H.E."/>
            <person name="Wilson R.J."/>
            <person name="Serrano M.G."/>
            <person name="Buck G."/>
            <person name="Lee V."/>
            <person name="Wang Y."/>
            <person name="Carvalho R."/>
            <person name="Voegtly L."/>
            <person name="Shi R."/>
            <person name="Duckworth R."/>
            <person name="Johnson A."/>
            <person name="Loviza R."/>
            <person name="Walstead R."/>
            <person name="Shah Z."/>
            <person name="Kiflezghi M."/>
            <person name="Wade K."/>
            <person name="Ball S.L."/>
            <person name="Bradley K.W."/>
            <person name="Asai D.J."/>
            <person name="Bowman C.A."/>
            <person name="Russell D.A."/>
            <person name="Pope W.H."/>
            <person name="Jacobs-Sera D."/>
            <person name="Hendrix R.W."/>
            <person name="Hatfull G.F."/>
        </authorList>
    </citation>
    <scope>NUCLEOTIDE SEQUENCE [LARGE SCALE GENOMIC DNA]</scope>
    <source>
        <strain evidence="2 3">DSM 27648</strain>
    </source>
</reference>
<dbReference type="PANTHER" id="PTHR31157">
    <property type="entry name" value="SCP DOMAIN-CONTAINING PROTEIN"/>
    <property type="match status" value="1"/>
</dbReference>
<dbReference type="Gene3D" id="3.40.33.10">
    <property type="entry name" value="CAP"/>
    <property type="match status" value="1"/>
</dbReference>
<accession>A0A0K1Q8Z4</accession>
<evidence type="ECO:0000313" key="3">
    <source>
        <dbReference type="Proteomes" id="UP000064967"/>
    </source>
</evidence>
<dbReference type="AlphaFoldDB" id="A0A0K1Q8Z4"/>
<keyword evidence="3" id="KW-1185">Reference proteome</keyword>
<dbReference type="CDD" id="cd05379">
    <property type="entry name" value="CAP_bacterial"/>
    <property type="match status" value="1"/>
</dbReference>
<dbReference type="InterPro" id="IPR014044">
    <property type="entry name" value="CAP_dom"/>
</dbReference>
<dbReference type="EMBL" id="CP012333">
    <property type="protein sequence ID" value="AKV02152.1"/>
    <property type="molecule type" value="Genomic_DNA"/>
</dbReference>